<gene>
    <name evidence="1" type="ORF">ACHKAR_18230</name>
</gene>
<sequence>MAVIPELLRYVKISFFHPQPKLKRKEKSGVYVSLTTTPSRISKLRDTLISLSDQSVLPEEIIINIPKISKGGIRYEIPDFINHMKLVHINFIEEDLGPASKSLPTLKIPSIPSDALIIVLDDDQVYPKKLIENYLHHARTLPNHALTLCGWRIPKSLEHSDKKILRGAGLKIVKPKPNISGNTSVEIIQGASSYAIRKSFFTNEVFDYVHAPKGAFFADDIWLSGHLAKKKIPRTLVMGNFAYCRMESYKHLKTKGLRDTANADNSNNDALYRYFEGDWKLFD</sequence>
<reference evidence="1 2" key="1">
    <citation type="journal article" date="2013" name="Int. J. Syst. Evol. Microbiol.">
        <title>Marinoscillum luteum sp. nov., isolated from marine sediment.</title>
        <authorList>
            <person name="Cha I.T."/>
            <person name="Park S.J."/>
            <person name="Kim S.J."/>
            <person name="Kim J.G."/>
            <person name="Jung M.Y."/>
            <person name="Shin K.S."/>
            <person name="Kwon K.K."/>
            <person name="Yang S.H."/>
            <person name="Seo Y.S."/>
            <person name="Rhee S.K."/>
        </authorList>
    </citation>
    <scope>NUCLEOTIDE SEQUENCE [LARGE SCALE GENOMIC DNA]</scope>
    <source>
        <strain evidence="1 2">KCTC 23939</strain>
    </source>
</reference>
<dbReference type="Proteomes" id="UP001610063">
    <property type="component" value="Unassembled WGS sequence"/>
</dbReference>
<keyword evidence="2" id="KW-1185">Reference proteome</keyword>
<organism evidence="1 2">
    <name type="scientific">Marinoscillum luteum</name>
    <dbReference type="NCBI Taxonomy" id="861051"/>
    <lineage>
        <taxon>Bacteria</taxon>
        <taxon>Pseudomonadati</taxon>
        <taxon>Bacteroidota</taxon>
        <taxon>Cytophagia</taxon>
        <taxon>Cytophagales</taxon>
        <taxon>Reichenbachiellaceae</taxon>
        <taxon>Marinoscillum</taxon>
    </lineage>
</organism>
<proteinExistence type="predicted"/>
<comment type="caution">
    <text evidence="1">The sequence shown here is derived from an EMBL/GenBank/DDBJ whole genome shotgun (WGS) entry which is preliminary data.</text>
</comment>
<accession>A0ABW7NCQ2</accession>
<evidence type="ECO:0000313" key="2">
    <source>
        <dbReference type="Proteomes" id="UP001610063"/>
    </source>
</evidence>
<dbReference type="EMBL" id="JBIPKE010000020">
    <property type="protein sequence ID" value="MFH6985396.1"/>
    <property type="molecule type" value="Genomic_DNA"/>
</dbReference>
<protein>
    <recommendedName>
        <fullName evidence="3">Glycosyltransferase 2-like domain-containing protein</fullName>
    </recommendedName>
</protein>
<name>A0ABW7NCQ2_9BACT</name>
<evidence type="ECO:0008006" key="3">
    <source>
        <dbReference type="Google" id="ProtNLM"/>
    </source>
</evidence>
<dbReference type="RefSeq" id="WP_159581017.1">
    <property type="nucleotide sequence ID" value="NZ_JBIPKE010000020.1"/>
</dbReference>
<evidence type="ECO:0000313" key="1">
    <source>
        <dbReference type="EMBL" id="MFH6985396.1"/>
    </source>
</evidence>